<dbReference type="Proteomes" id="UP000000589">
    <property type="component" value="Chromosome 5"/>
</dbReference>
<accession>D6RI24</accession>
<sequence length="118" mass="12916">MTDDSLKIGNGLPLVGPGTDVGISSLPMLGYLGKNYASAKVTTDGHCPACRAKGKLSALKPYRISFQESVFLCEDLQIVPLQVSLKNEKDWKPTVGIHLFQYILKRLEVTLSLIVNQL</sequence>
<keyword evidence="3" id="KW-1185">Reference proteome</keyword>
<dbReference type="HOGENOM" id="CLU_2072365_0_0_1"/>
<dbReference type="Antibodypedia" id="22766">
    <property type="antibodies" value="23 antibodies from 10 providers"/>
</dbReference>
<protein>
    <submittedName>
        <fullName evidence="1">Ubiquitin specific peptidase like 1</fullName>
    </submittedName>
</protein>
<dbReference type="PANTHER" id="PTHR15294">
    <property type="entry name" value="RETINOVIN-RELATED"/>
    <property type="match status" value="1"/>
</dbReference>
<dbReference type="ExpressionAtlas" id="D6RI24">
    <property type="expression patterns" value="baseline and differential"/>
</dbReference>
<evidence type="ECO:0000313" key="3">
    <source>
        <dbReference type="Proteomes" id="UP000000589"/>
    </source>
</evidence>
<dbReference type="Ensembl" id="ENSMUST00000126168.8">
    <property type="protein sequence ID" value="ENSMUSP00000120808.2"/>
    <property type="gene ID" value="ENSMUSG00000041264.17"/>
</dbReference>
<reference evidence="1 3" key="1">
    <citation type="journal article" date="2009" name="PLoS Biol.">
        <title>Lineage-specific biology revealed by a finished genome assembly of the mouse.</title>
        <authorList>
            <consortium name="Mouse Genome Sequencing Consortium"/>
            <person name="Church D.M."/>
            <person name="Goodstadt L."/>
            <person name="Hillier L.W."/>
            <person name="Zody M.C."/>
            <person name="Goldstein S."/>
            <person name="She X."/>
            <person name="Bult C.J."/>
            <person name="Agarwala R."/>
            <person name="Cherry J.L."/>
            <person name="DiCuccio M."/>
            <person name="Hlavina W."/>
            <person name="Kapustin Y."/>
            <person name="Meric P."/>
            <person name="Maglott D."/>
            <person name="Birtle Z."/>
            <person name="Marques A.C."/>
            <person name="Graves T."/>
            <person name="Zhou S."/>
            <person name="Teague B."/>
            <person name="Potamousis K."/>
            <person name="Churas C."/>
            <person name="Place M."/>
            <person name="Herschleb J."/>
            <person name="Runnheim R."/>
            <person name="Forrest D."/>
            <person name="Amos-Landgraf J."/>
            <person name="Schwartz D.C."/>
            <person name="Cheng Z."/>
            <person name="Lindblad-Toh K."/>
            <person name="Eichler E.E."/>
            <person name="Ponting C.P."/>
        </authorList>
    </citation>
    <scope>NUCLEOTIDE SEQUENCE [LARGE SCALE GENOMIC DNA]</scope>
    <source>
        <strain evidence="1 3">C57BL/6J</strain>
    </source>
</reference>
<dbReference type="AGR" id="MGI:2442342"/>
<dbReference type="PANTHER" id="PTHR15294:SF3">
    <property type="entry name" value="SUMO-SPECIFIC ISOPEPTIDASE USPL1"/>
    <property type="match status" value="1"/>
</dbReference>
<reference evidence="1 3" key="2">
    <citation type="journal article" date="2011" name="PLoS Biol.">
        <title>Modernizing reference genome assemblies.</title>
        <authorList>
            <person name="Church D.M."/>
            <person name="Schneider V.A."/>
            <person name="Graves T."/>
            <person name="Auger K."/>
            <person name="Cunningham F."/>
            <person name="Bouk N."/>
            <person name="Chen H.C."/>
            <person name="Agarwala R."/>
            <person name="McLaren W.M."/>
            <person name="Ritchie G.R."/>
            <person name="Albracht D."/>
            <person name="Kremitzki M."/>
            <person name="Rock S."/>
            <person name="Kotkiewicz H."/>
            <person name="Kremitzki C."/>
            <person name="Wollam A."/>
            <person name="Trani L."/>
            <person name="Fulton L."/>
            <person name="Fulton R."/>
            <person name="Matthews L."/>
            <person name="Whitehead S."/>
            <person name="Chow W."/>
            <person name="Torrance J."/>
            <person name="Dunn M."/>
            <person name="Harden G."/>
            <person name="Threadgold G."/>
            <person name="Wood J."/>
            <person name="Collins J."/>
            <person name="Heath P."/>
            <person name="Griffiths G."/>
            <person name="Pelan S."/>
            <person name="Grafham D."/>
            <person name="Eichler E.E."/>
            <person name="Weinstock G."/>
            <person name="Mardis E.R."/>
            <person name="Wilson R.K."/>
            <person name="Howe K."/>
            <person name="Flicek P."/>
            <person name="Hubbard T."/>
        </authorList>
    </citation>
    <scope>NUCLEOTIDE SEQUENCE [LARGE SCALE GENOMIC DNA]</scope>
    <source>
        <strain evidence="1 3">C57BL/6J</strain>
    </source>
</reference>
<evidence type="ECO:0000313" key="2">
    <source>
        <dbReference type="MGI" id="MGI:2442342"/>
    </source>
</evidence>
<dbReference type="VEuPathDB" id="HostDB:ENSMUSG00000041264"/>
<dbReference type="GO" id="GO:0032183">
    <property type="term" value="F:SUMO binding"/>
    <property type="evidence" value="ECO:0007669"/>
    <property type="project" value="InterPro"/>
</dbReference>
<dbReference type="AlphaFoldDB" id="D6RI24"/>
<organism evidence="1 3">
    <name type="scientific">Mus musculus</name>
    <name type="common">Mouse</name>
    <dbReference type="NCBI Taxonomy" id="10090"/>
    <lineage>
        <taxon>Eukaryota</taxon>
        <taxon>Metazoa</taxon>
        <taxon>Chordata</taxon>
        <taxon>Craniata</taxon>
        <taxon>Vertebrata</taxon>
        <taxon>Euteleostomi</taxon>
        <taxon>Mammalia</taxon>
        <taxon>Eutheria</taxon>
        <taxon>Euarchontoglires</taxon>
        <taxon>Glires</taxon>
        <taxon>Rodentia</taxon>
        <taxon>Myomorpha</taxon>
        <taxon>Muroidea</taxon>
        <taxon>Muridae</taxon>
        <taxon>Murinae</taxon>
        <taxon>Mus</taxon>
        <taxon>Mus</taxon>
    </lineage>
</organism>
<dbReference type="GeneTree" id="ENSGT00390000002316"/>
<gene>
    <name evidence="1 2" type="primary">Uspl1</name>
</gene>
<name>D6RI24_MOUSE</name>
<reference evidence="1" key="4">
    <citation type="submission" date="2025-09" db="UniProtKB">
        <authorList>
            <consortium name="Ensembl"/>
        </authorList>
    </citation>
    <scope>IDENTIFICATION</scope>
    <source>
        <strain evidence="1">C57BL/6J</strain>
    </source>
</reference>
<reference evidence="1" key="3">
    <citation type="submission" date="2025-08" db="UniProtKB">
        <authorList>
            <consortium name="Ensembl"/>
        </authorList>
    </citation>
    <scope>IDENTIFICATION</scope>
    <source>
        <strain evidence="1">C57BL/6J</strain>
    </source>
</reference>
<dbReference type="Bgee" id="ENSMUSG00000041264">
    <property type="expression patterns" value="Expressed in manus and 225 other cell types or tissues"/>
</dbReference>
<evidence type="ECO:0000313" key="1">
    <source>
        <dbReference type="Ensembl" id="ENSMUSP00000120808.2"/>
    </source>
</evidence>
<dbReference type="InterPro" id="IPR033505">
    <property type="entry name" value="USPL1"/>
</dbReference>
<dbReference type="MGI" id="MGI:2442342">
    <property type="gene designation" value="Uspl1"/>
</dbReference>
<dbReference type="GO" id="GO:0030576">
    <property type="term" value="P:Cajal body organization"/>
    <property type="evidence" value="ECO:0007669"/>
    <property type="project" value="InterPro"/>
</dbReference>
<proteinExistence type="predicted"/>